<gene>
    <name evidence="10" type="ORF">HNP65_001639</name>
</gene>
<evidence type="ECO:0000256" key="2">
    <source>
        <dbReference type="ARBA" id="ARBA00007069"/>
    </source>
</evidence>
<comment type="subcellular location">
    <subcellularLocation>
        <location evidence="1 8">Cell membrane</location>
        <topology evidence="1 8">Multi-pass membrane protein</topology>
    </subcellularLocation>
</comment>
<dbReference type="EMBL" id="JACHEX010000005">
    <property type="protein sequence ID" value="MBB6063175.1"/>
    <property type="molecule type" value="Genomic_DNA"/>
</dbReference>
<reference evidence="10 11" key="1">
    <citation type="submission" date="2020-08" db="EMBL/GenBank/DDBJ databases">
        <title>Genomic Encyclopedia of Type Strains, Phase IV (KMG-IV): sequencing the most valuable type-strain genomes for metagenomic binning, comparative biology and taxonomic classification.</title>
        <authorList>
            <person name="Goeker M."/>
        </authorList>
    </citation>
    <scope>NUCLEOTIDE SEQUENCE [LARGE SCALE GENOMIC DNA]</scope>
    <source>
        <strain evidence="10 11">DSM 13481</strain>
    </source>
</reference>
<dbReference type="InterPro" id="IPR005672">
    <property type="entry name" value="Phosphate_PstA"/>
</dbReference>
<evidence type="ECO:0000313" key="10">
    <source>
        <dbReference type="EMBL" id="MBB6063175.1"/>
    </source>
</evidence>
<keyword evidence="6 8" id="KW-1133">Transmembrane helix</keyword>
<dbReference type="Proteomes" id="UP000555828">
    <property type="component" value="Unassembled WGS sequence"/>
</dbReference>
<dbReference type="InterPro" id="IPR035906">
    <property type="entry name" value="MetI-like_sf"/>
</dbReference>
<evidence type="ECO:0000256" key="5">
    <source>
        <dbReference type="ARBA" id="ARBA00022692"/>
    </source>
</evidence>
<accession>A0A841GME2</accession>
<feature type="transmembrane region" description="Helical" evidence="8">
    <location>
        <begin position="118"/>
        <end position="142"/>
    </location>
</feature>
<dbReference type="NCBIfam" id="TIGR00974">
    <property type="entry name" value="3a0107s02c"/>
    <property type="match status" value="1"/>
</dbReference>
<keyword evidence="11" id="KW-1185">Reference proteome</keyword>
<dbReference type="Gene3D" id="1.10.3720.10">
    <property type="entry name" value="MetI-like"/>
    <property type="match status" value="1"/>
</dbReference>
<dbReference type="PANTHER" id="PTHR43470">
    <property type="entry name" value="PHOSPHATE TRANSPORT SYSTEM PERMEASE PROTEIN PSTA-RELATED"/>
    <property type="match status" value="1"/>
</dbReference>
<evidence type="ECO:0000256" key="3">
    <source>
        <dbReference type="ARBA" id="ARBA00022448"/>
    </source>
</evidence>
<dbReference type="RefSeq" id="WP_184619777.1">
    <property type="nucleotide sequence ID" value="NZ_JACHEX010000005.1"/>
</dbReference>
<comment type="similarity">
    <text evidence="2 8">Belongs to the binding-protein-dependent transport system permease family. CysTW subfamily.</text>
</comment>
<evidence type="ECO:0000256" key="4">
    <source>
        <dbReference type="ARBA" id="ARBA00022475"/>
    </source>
</evidence>
<keyword evidence="3" id="KW-0813">Transport</keyword>
<evidence type="ECO:0000256" key="6">
    <source>
        <dbReference type="ARBA" id="ARBA00022989"/>
    </source>
</evidence>
<organism evidence="10 11">
    <name type="scientific">Thermosipho japonicus</name>
    <dbReference type="NCBI Taxonomy" id="90323"/>
    <lineage>
        <taxon>Bacteria</taxon>
        <taxon>Thermotogati</taxon>
        <taxon>Thermotogota</taxon>
        <taxon>Thermotogae</taxon>
        <taxon>Thermotogales</taxon>
        <taxon>Fervidobacteriaceae</taxon>
        <taxon>Thermosipho</taxon>
    </lineage>
</organism>
<dbReference type="PROSITE" id="PS50928">
    <property type="entry name" value="ABC_TM1"/>
    <property type="match status" value="1"/>
</dbReference>
<evidence type="ECO:0000313" key="11">
    <source>
        <dbReference type="Proteomes" id="UP000555828"/>
    </source>
</evidence>
<keyword evidence="5 8" id="KW-0812">Transmembrane</keyword>
<feature type="transmembrane region" description="Helical" evidence="8">
    <location>
        <begin position="52"/>
        <end position="81"/>
    </location>
</feature>
<dbReference type="InterPro" id="IPR000515">
    <property type="entry name" value="MetI-like"/>
</dbReference>
<dbReference type="AlphaFoldDB" id="A0A841GME2"/>
<evidence type="ECO:0000259" key="9">
    <source>
        <dbReference type="PROSITE" id="PS50928"/>
    </source>
</evidence>
<feature type="domain" description="ABC transmembrane type-1" evidence="9">
    <location>
        <begin position="57"/>
        <end position="262"/>
    </location>
</feature>
<dbReference type="PANTHER" id="PTHR43470:SF3">
    <property type="entry name" value="PHOSPHATE TRANSPORT SYSTEM PERMEASE PROTEIN PSTA-RELATED"/>
    <property type="match status" value="1"/>
</dbReference>
<dbReference type="CDD" id="cd06261">
    <property type="entry name" value="TM_PBP2"/>
    <property type="match status" value="1"/>
</dbReference>
<feature type="transmembrane region" description="Helical" evidence="8">
    <location>
        <begin position="93"/>
        <end position="112"/>
    </location>
</feature>
<dbReference type="SUPFAM" id="SSF161098">
    <property type="entry name" value="MetI-like"/>
    <property type="match status" value="1"/>
</dbReference>
<protein>
    <recommendedName>
        <fullName evidence="8">Phosphate transport system permease protein PstA</fullName>
    </recommendedName>
</protein>
<name>A0A841GME2_9BACT</name>
<dbReference type="GO" id="GO:0005315">
    <property type="term" value="F:phosphate transmembrane transporter activity"/>
    <property type="evidence" value="ECO:0007669"/>
    <property type="project" value="InterPro"/>
</dbReference>
<dbReference type="GO" id="GO:0035435">
    <property type="term" value="P:phosphate ion transmembrane transport"/>
    <property type="evidence" value="ECO:0007669"/>
    <property type="project" value="InterPro"/>
</dbReference>
<proteinExistence type="inferred from homology"/>
<evidence type="ECO:0000256" key="8">
    <source>
        <dbReference type="RuleBase" id="RU363043"/>
    </source>
</evidence>
<keyword evidence="4 8" id="KW-1003">Cell membrane</keyword>
<comment type="caution">
    <text evidence="10">The sequence shown here is derived from an EMBL/GenBank/DDBJ whole genome shotgun (WGS) entry which is preliminary data.</text>
</comment>
<feature type="transmembrane region" description="Helical" evidence="8">
    <location>
        <begin position="242"/>
        <end position="262"/>
    </location>
</feature>
<evidence type="ECO:0000256" key="1">
    <source>
        <dbReference type="ARBA" id="ARBA00004651"/>
    </source>
</evidence>
<dbReference type="GO" id="GO:0005886">
    <property type="term" value="C:plasma membrane"/>
    <property type="evidence" value="ECO:0007669"/>
    <property type="project" value="UniProtKB-SubCell"/>
</dbReference>
<evidence type="ECO:0000256" key="7">
    <source>
        <dbReference type="ARBA" id="ARBA00023136"/>
    </source>
</evidence>
<dbReference type="Pfam" id="PF00528">
    <property type="entry name" value="BPD_transp_1"/>
    <property type="match status" value="1"/>
</dbReference>
<keyword evidence="7 8" id="KW-0472">Membrane</keyword>
<sequence>MDKFAKIILKILSYIVVIFVVFVIIEVLANGVKYFSLDFFTKYPENGMRQGGIFPAIVGSIYIIITSVIFSVPLGIFTGIFLAEYKDKKISKIVELAVTGLSGMPSIVYGLFGYAMFSIALGFGTSILSASLTLSIMTLPIISNSTKEAMSSLPKELKESAYALGAKRNETIFKVLLKASKSRITTGVLLGLGRTLGETAPVLVTGSVFYATSMPKNIFSPVMTLPTHIYYLISAYGKESMWMTSGTAAFLLILILVIYLIAYKIGGISNGNN</sequence>
<comment type="caution">
    <text evidence="8">Lacks conserved residue(s) required for the propagation of feature annotation.</text>
</comment>
<feature type="transmembrane region" description="Helical" evidence="8">
    <location>
        <begin position="12"/>
        <end position="32"/>
    </location>
</feature>